<protein>
    <submittedName>
        <fullName evidence="2">NAD(P)/FAD-dependent oxidoreductase</fullName>
    </submittedName>
</protein>
<evidence type="ECO:0000313" key="2">
    <source>
        <dbReference type="EMBL" id="MBT1685217.1"/>
    </source>
</evidence>
<proteinExistence type="predicted"/>
<dbReference type="InterPro" id="IPR036188">
    <property type="entry name" value="FAD/NAD-bd_sf"/>
</dbReference>
<name>A0AAP2D4Y2_9BACT</name>
<dbReference type="GO" id="GO:0071949">
    <property type="term" value="F:FAD binding"/>
    <property type="evidence" value="ECO:0007669"/>
    <property type="project" value="InterPro"/>
</dbReference>
<accession>A0AAP2D4Y2</accession>
<dbReference type="SUPFAM" id="SSF51905">
    <property type="entry name" value="FAD/NAD(P)-binding domain"/>
    <property type="match status" value="1"/>
</dbReference>
<dbReference type="RefSeq" id="WP_254088472.1">
    <property type="nucleotide sequence ID" value="NZ_JAHESC010000002.1"/>
</dbReference>
<sequence length="373" mass="41627">MAEDKIIIIGGGLGGLIASLRLAEAGIPSIVMEKRTYPQHRVCGEYISHEVTPFLRSLHVYPESLHPAQISRFQLSSIAGRSALLPLELGGFGVSRYAFDNFLYTRARAVGVEFLLDTEAHAVRFANDRFEVETADRSFEARVVIGAFGKRSRLDVQLKRSFVQKRSPYVGVKYHVRAEHPLDLIALHNFPGGYCGMSHVEDGKVNLCYLTHRDNVKAYGDLRAMEQAVLYQNPLLRDIFMGAEFLSVKPETINEISFETKQPVEDHILMAGDAAGMITPLCGNGMAMAIHSAKILTDLLIPYYRSAIPDRAVLEKRYTAQWRAQFAARLWRGRQIQRLFGSETASRLAIGLVLNVRPLAKAIVRSTHGDVFA</sequence>
<evidence type="ECO:0000313" key="3">
    <source>
        <dbReference type="Proteomes" id="UP001319180"/>
    </source>
</evidence>
<dbReference type="AlphaFoldDB" id="A0AAP2D4Y2"/>
<evidence type="ECO:0000259" key="1">
    <source>
        <dbReference type="Pfam" id="PF01494"/>
    </source>
</evidence>
<gene>
    <name evidence="2" type="ORF">KK078_01555</name>
</gene>
<dbReference type="Pfam" id="PF01494">
    <property type="entry name" value="FAD_binding_3"/>
    <property type="match status" value="1"/>
</dbReference>
<dbReference type="Gene3D" id="3.50.50.60">
    <property type="entry name" value="FAD/NAD(P)-binding domain"/>
    <property type="match status" value="1"/>
</dbReference>
<dbReference type="EMBL" id="JAHESC010000002">
    <property type="protein sequence ID" value="MBT1685217.1"/>
    <property type="molecule type" value="Genomic_DNA"/>
</dbReference>
<reference evidence="2 3" key="1">
    <citation type="submission" date="2021-05" db="EMBL/GenBank/DDBJ databases">
        <title>A Polyphasic approach of four new species of the genus Ohtaekwangia: Ohtaekwangia histidinii sp. nov., Ohtaekwangia cretensis sp. nov., Ohtaekwangia indiensis sp. nov., Ohtaekwangia reichenbachii sp. nov. from diverse environment.</title>
        <authorList>
            <person name="Octaviana S."/>
        </authorList>
    </citation>
    <scope>NUCLEOTIDE SEQUENCE [LARGE SCALE GENOMIC DNA]</scope>
    <source>
        <strain evidence="2 3">PWU37</strain>
    </source>
</reference>
<comment type="caution">
    <text evidence="2">The sequence shown here is derived from an EMBL/GenBank/DDBJ whole genome shotgun (WGS) entry which is preliminary data.</text>
</comment>
<dbReference type="PRINTS" id="PR00420">
    <property type="entry name" value="RNGMNOXGNASE"/>
</dbReference>
<dbReference type="InterPro" id="IPR050407">
    <property type="entry name" value="Geranylgeranyl_reductase"/>
</dbReference>
<organism evidence="2 3">
    <name type="scientific">Dawidia soli</name>
    <dbReference type="NCBI Taxonomy" id="2782352"/>
    <lineage>
        <taxon>Bacteria</taxon>
        <taxon>Pseudomonadati</taxon>
        <taxon>Bacteroidota</taxon>
        <taxon>Cytophagia</taxon>
        <taxon>Cytophagales</taxon>
        <taxon>Chryseotaleaceae</taxon>
        <taxon>Dawidia</taxon>
    </lineage>
</organism>
<dbReference type="PANTHER" id="PTHR42685">
    <property type="entry name" value="GERANYLGERANYL DIPHOSPHATE REDUCTASE"/>
    <property type="match status" value="1"/>
</dbReference>
<keyword evidence="3" id="KW-1185">Reference proteome</keyword>
<dbReference type="PANTHER" id="PTHR42685:SF22">
    <property type="entry name" value="CONDITIONED MEDIUM FACTOR RECEPTOR 1"/>
    <property type="match status" value="1"/>
</dbReference>
<feature type="domain" description="FAD-binding" evidence="1">
    <location>
        <begin position="5"/>
        <end position="307"/>
    </location>
</feature>
<dbReference type="InterPro" id="IPR002938">
    <property type="entry name" value="FAD-bd"/>
</dbReference>
<dbReference type="Proteomes" id="UP001319180">
    <property type="component" value="Unassembled WGS sequence"/>
</dbReference>